<dbReference type="GO" id="GO:0016020">
    <property type="term" value="C:membrane"/>
    <property type="evidence" value="ECO:0007669"/>
    <property type="project" value="UniProtKB-SubCell"/>
</dbReference>
<feature type="compositionally biased region" description="Polar residues" evidence="6">
    <location>
        <begin position="773"/>
        <end position="788"/>
    </location>
</feature>
<protein>
    <recommendedName>
        <fullName evidence="8">Protein kinase domain-containing protein</fullName>
    </recommendedName>
</protein>
<feature type="transmembrane region" description="Helical" evidence="7">
    <location>
        <begin position="298"/>
        <end position="316"/>
    </location>
</feature>
<keyword evidence="3 7" id="KW-0812">Transmembrane</keyword>
<feature type="region of interest" description="Disordered" evidence="6">
    <location>
        <begin position="711"/>
        <end position="809"/>
    </location>
</feature>
<keyword evidence="10" id="KW-1185">Reference proteome</keyword>
<comment type="caution">
    <text evidence="9">The sequence shown here is derived from an EMBL/GenBank/DDBJ whole genome shotgun (WGS) entry which is preliminary data.</text>
</comment>
<dbReference type="PROSITE" id="PS00218">
    <property type="entry name" value="AMINO_ACID_PERMEASE_1"/>
    <property type="match status" value="1"/>
</dbReference>
<dbReference type="GO" id="GO:0006865">
    <property type="term" value="P:amino acid transport"/>
    <property type="evidence" value="ECO:0007669"/>
    <property type="project" value="InterPro"/>
</dbReference>
<evidence type="ECO:0000256" key="3">
    <source>
        <dbReference type="ARBA" id="ARBA00022692"/>
    </source>
</evidence>
<dbReference type="SUPFAM" id="SSF56112">
    <property type="entry name" value="Protein kinase-like (PK-like)"/>
    <property type="match status" value="1"/>
</dbReference>
<sequence>MCNLVVSPAAACRKPPSPIIAEVYPSYQQSCCAPSTHCTALHCTAFEAPSLQIGGPRFEGKDMCQIYAGRFCYFAGLEGLPSFKSCRLVFSFPSLPLAPVLPSAASTISHNEKQPPNVFDGDAQEELALEKLGYQQELKRSFGLIGMIGFSFSIVTCWSALSGVLVIGVESGGPPVMIWSWLGICTASLAVAYSMAEMCSAYPVAGGQYSWVAALAPRKMARGFSYVCGLFMLIGILAMGATNNFIVANFILGVSNLNNPGYTIQRWHTVLVTYAVGIFSACFNIFGPSLLEKASRALLVWNICAFLIIVITILAVNDHKQLAAFVFKDFVNETGFNRPYCAIVGLLQSAFGMCCHDAPAHMREEIHDARKQVPRAIILSVYVGAVTGFIFLIAAYYCMGSIDDTAMSSTGVPIIEIFYNSTSSRAGASCLTILLIVIGIGASNALTAEGGRAVYTFARDRGLPFSNLWSQVEPKKQIPIAALCLTVLVQVALDSVYLGTVTGFNTVVSIATQGFYAMLAYPTTRTDVSSAMPLMARLTSLMLPSCRAQAKKIGGGLYFQGALSVPLNITGLVFLLFTTITFNSPSVCPVSTENMQWSSQGNLQTEYWISDIDLGGRRDSTSTPPTLDPPPDEREVAIHFTAGSLQGLYNNHIYTSTSTRPSTSTSTSSTSTSTSTLPRHAAAKPAALDHHLLLTRPTRRYQAWRNFFSPSRKRPAESCSPSSSISTSSPSPSIESSMADVKQNRLSGLAAPPNHDKRPGFLSRHFGHHRRQSSSNHGATSDAQQSPPQSRPSTAARQASQQPAPQSPAVHAPILITNANTSNTEDAQDIPGISVRAPTGISDQFPDVHYPDGLPTPPSTKSAKGIKWAENYDEQSAPRPRRTSSAATHGRRSSIYSKAAEGDYYAEGVDTGVGSKARRLSVALPDELVVDEEPLDAHFGTLSRIAQKEIGSGGAAVVRLMKSKTAGNGQNKVVAVKEFRPRDPDEESQYDYERKIKSEFAISKACQHPNVVETYRLCYSKDGLWYHVMQYCEVGDLNDLINNTCLSREDRNCMMKQLVRGVDYLHSRGIAHRDLKSENLLVTNEGCLKIADFGTGEVFAGVHPGIRKCRRQSIVDMNEPIRKCAPGWVGSRPYMAPEIYQRLGPYDPRVVDVWSCGIVYLTLCFGGNPWDCASPDCKNYSIYCNTWDDWACKFPDEEIKKGRPLPGFVATKNFKMLDDPGTKTFVMGMLHPNPDKRWSIRDVLDCQTVHEYACCQQDGYSDDIKTRQKKAAHNHKPAEKKGHKFLKTGG</sequence>
<feature type="compositionally biased region" description="Low complexity" evidence="6">
    <location>
        <begin position="791"/>
        <end position="809"/>
    </location>
</feature>
<dbReference type="Gene3D" id="1.10.510.10">
    <property type="entry name" value="Transferase(Phosphotransferase) domain 1"/>
    <property type="match status" value="1"/>
</dbReference>
<dbReference type="Pfam" id="PF00069">
    <property type="entry name" value="Pkinase"/>
    <property type="match status" value="1"/>
</dbReference>
<dbReference type="PROSITE" id="PS00108">
    <property type="entry name" value="PROTEIN_KINASE_ST"/>
    <property type="match status" value="1"/>
</dbReference>
<feature type="compositionally biased region" description="Basic residues" evidence="6">
    <location>
        <begin position="1281"/>
        <end position="1290"/>
    </location>
</feature>
<dbReference type="STRING" id="113226.A0A139HZ67"/>
<feature type="transmembrane region" description="Helical" evidence="7">
    <location>
        <begin position="267"/>
        <end position="286"/>
    </location>
</feature>
<accession>A0A139HZ67</accession>
<evidence type="ECO:0000313" key="10">
    <source>
        <dbReference type="Proteomes" id="UP000073492"/>
    </source>
</evidence>
<feature type="compositionally biased region" description="Low complexity" evidence="6">
    <location>
        <begin position="717"/>
        <end position="737"/>
    </location>
</feature>
<feature type="region of interest" description="Disordered" evidence="6">
    <location>
        <begin position="654"/>
        <end position="682"/>
    </location>
</feature>
<dbReference type="PANTHER" id="PTHR45649:SF8">
    <property type="entry name" value="PERMEASE, PUTATIVE-RELATED"/>
    <property type="match status" value="1"/>
</dbReference>
<dbReference type="GO" id="GO:0022857">
    <property type="term" value="F:transmembrane transporter activity"/>
    <property type="evidence" value="ECO:0007669"/>
    <property type="project" value="InterPro"/>
</dbReference>
<dbReference type="InterPro" id="IPR004840">
    <property type="entry name" value="Amino_acid_permease_CS"/>
</dbReference>
<feature type="transmembrane region" description="Helical" evidence="7">
    <location>
        <begin position="178"/>
        <end position="196"/>
    </location>
</feature>
<feature type="transmembrane region" description="Helical" evidence="7">
    <location>
        <begin position="376"/>
        <end position="397"/>
    </location>
</feature>
<feature type="transmembrane region" description="Helical" evidence="7">
    <location>
        <begin position="557"/>
        <end position="582"/>
    </location>
</feature>
<feature type="transmembrane region" description="Helical" evidence="7">
    <location>
        <begin position="336"/>
        <end position="355"/>
    </location>
</feature>
<evidence type="ECO:0000256" key="4">
    <source>
        <dbReference type="ARBA" id="ARBA00022989"/>
    </source>
</evidence>
<gene>
    <name evidence="9" type="ORF">AC579_4302</name>
</gene>
<dbReference type="Proteomes" id="UP000073492">
    <property type="component" value="Unassembled WGS sequence"/>
</dbReference>
<evidence type="ECO:0000256" key="5">
    <source>
        <dbReference type="ARBA" id="ARBA00023136"/>
    </source>
</evidence>
<feature type="domain" description="Protein kinase" evidence="8">
    <location>
        <begin position="944"/>
        <end position="1253"/>
    </location>
</feature>
<comment type="subcellular location">
    <subcellularLocation>
        <location evidence="1">Membrane</location>
        <topology evidence="1">Multi-pass membrane protein</topology>
    </subcellularLocation>
</comment>
<evidence type="ECO:0000256" key="2">
    <source>
        <dbReference type="ARBA" id="ARBA00022448"/>
    </source>
</evidence>
<reference evidence="9 10" key="1">
    <citation type="submission" date="2015-07" db="EMBL/GenBank/DDBJ databases">
        <title>Comparative genomics of the Sigatoka disease complex on banana suggests a link between parallel evolutionary changes in Pseudocercospora fijiensis and Pseudocercospora eumusae and increased virulence on the banana host.</title>
        <authorList>
            <person name="Chang T.-C."/>
            <person name="Salvucci A."/>
            <person name="Crous P.W."/>
            <person name="Stergiopoulos I."/>
        </authorList>
    </citation>
    <scope>NUCLEOTIDE SEQUENCE [LARGE SCALE GENOMIC DNA]</scope>
    <source>
        <strain evidence="9 10">CBS 116634</strain>
    </source>
</reference>
<dbReference type="SMART" id="SM00220">
    <property type="entry name" value="S_TKc"/>
    <property type="match status" value="1"/>
</dbReference>
<feature type="transmembrane region" description="Helical" evidence="7">
    <location>
        <begin position="142"/>
        <end position="166"/>
    </location>
</feature>
<dbReference type="PROSITE" id="PS50011">
    <property type="entry name" value="PROTEIN_KINASE_DOM"/>
    <property type="match status" value="1"/>
</dbReference>
<dbReference type="InterPro" id="IPR008271">
    <property type="entry name" value="Ser/Thr_kinase_AS"/>
</dbReference>
<keyword evidence="4 7" id="KW-1133">Transmembrane helix</keyword>
<proteinExistence type="predicted"/>
<dbReference type="Gene3D" id="1.20.1740.10">
    <property type="entry name" value="Amino acid/polyamine transporter I"/>
    <property type="match status" value="1"/>
</dbReference>
<feature type="compositionally biased region" description="Low complexity" evidence="6">
    <location>
        <begin position="655"/>
        <end position="676"/>
    </location>
</feature>
<evidence type="ECO:0000313" key="9">
    <source>
        <dbReference type="EMBL" id="KXT07781.1"/>
    </source>
</evidence>
<keyword evidence="5 7" id="KW-0472">Membrane</keyword>
<feature type="region of interest" description="Disordered" evidence="6">
    <location>
        <begin position="614"/>
        <end position="633"/>
    </location>
</feature>
<dbReference type="PANTHER" id="PTHR45649">
    <property type="entry name" value="AMINO-ACID PERMEASE BAT1"/>
    <property type="match status" value="1"/>
</dbReference>
<evidence type="ECO:0000256" key="1">
    <source>
        <dbReference type="ARBA" id="ARBA00004141"/>
    </source>
</evidence>
<feature type="transmembrane region" description="Helical" evidence="7">
    <location>
        <begin position="224"/>
        <end position="247"/>
    </location>
</feature>
<feature type="transmembrane region" description="Helical" evidence="7">
    <location>
        <begin position="426"/>
        <end position="446"/>
    </location>
</feature>
<feature type="region of interest" description="Disordered" evidence="6">
    <location>
        <begin position="1271"/>
        <end position="1290"/>
    </location>
</feature>
<dbReference type="OrthoDB" id="4062651at2759"/>
<evidence type="ECO:0000259" key="8">
    <source>
        <dbReference type="PROSITE" id="PS50011"/>
    </source>
</evidence>
<dbReference type="InterPro" id="IPR002293">
    <property type="entry name" value="AA/rel_permease1"/>
</dbReference>
<dbReference type="InterPro" id="IPR011009">
    <property type="entry name" value="Kinase-like_dom_sf"/>
</dbReference>
<organism evidence="9 10">
    <name type="scientific">Pseudocercospora musae</name>
    <dbReference type="NCBI Taxonomy" id="113226"/>
    <lineage>
        <taxon>Eukaryota</taxon>
        <taxon>Fungi</taxon>
        <taxon>Dikarya</taxon>
        <taxon>Ascomycota</taxon>
        <taxon>Pezizomycotina</taxon>
        <taxon>Dothideomycetes</taxon>
        <taxon>Dothideomycetidae</taxon>
        <taxon>Mycosphaerellales</taxon>
        <taxon>Mycosphaerellaceae</taxon>
        <taxon>Pseudocercospora</taxon>
    </lineage>
</organism>
<dbReference type="Pfam" id="PF13520">
    <property type="entry name" value="AA_permease_2"/>
    <property type="match status" value="1"/>
</dbReference>
<name>A0A139HZ67_9PEZI</name>
<dbReference type="GO" id="GO:0005524">
    <property type="term" value="F:ATP binding"/>
    <property type="evidence" value="ECO:0007669"/>
    <property type="project" value="InterPro"/>
</dbReference>
<evidence type="ECO:0000256" key="7">
    <source>
        <dbReference type="SAM" id="Phobius"/>
    </source>
</evidence>
<keyword evidence="2" id="KW-0813">Transport</keyword>
<dbReference type="GO" id="GO:0004672">
    <property type="term" value="F:protein kinase activity"/>
    <property type="evidence" value="ECO:0007669"/>
    <property type="project" value="InterPro"/>
</dbReference>
<dbReference type="EMBL" id="LFZO01000530">
    <property type="protein sequence ID" value="KXT07781.1"/>
    <property type="molecule type" value="Genomic_DNA"/>
</dbReference>
<dbReference type="InterPro" id="IPR000719">
    <property type="entry name" value="Prot_kinase_dom"/>
</dbReference>
<feature type="region of interest" description="Disordered" evidence="6">
    <location>
        <begin position="821"/>
        <end position="894"/>
    </location>
</feature>
<evidence type="ECO:0000256" key="6">
    <source>
        <dbReference type="SAM" id="MobiDB-lite"/>
    </source>
</evidence>